<reference evidence="4 5" key="1">
    <citation type="journal article" date="2016" name="Virology">
        <title>The genomic content and context of auxiliary metabolic genes in marine cyanomyoviruses.</title>
        <authorList>
            <person name="Crummett L.T."/>
            <person name="Puxty R.J."/>
            <person name="Weihe C."/>
            <person name="Marston M.F."/>
            <person name="Martiny J.B."/>
        </authorList>
    </citation>
    <scope>NUCLEOTIDE SEQUENCE [LARGE SCALE GENOMIC DNA]</scope>
    <source>
        <strain evidence="2">0808SB05</strain>
        <strain evidence="3">0908SB82</strain>
    </source>
</reference>
<evidence type="ECO:0000313" key="2">
    <source>
        <dbReference type="EMBL" id="AOV60340.1"/>
    </source>
</evidence>
<proteinExistence type="predicted"/>
<keyword evidence="1" id="KW-0472">Membrane</keyword>
<evidence type="ECO:0000313" key="4">
    <source>
        <dbReference type="Proteomes" id="UP000240393"/>
    </source>
</evidence>
<evidence type="ECO:0000313" key="5">
    <source>
        <dbReference type="Proteomes" id="UP000241903"/>
    </source>
</evidence>
<dbReference type="Proteomes" id="UP000240393">
    <property type="component" value="Segment"/>
</dbReference>
<sequence>MIAGALIIGAPAVFFTVAFMPALMNTKGAVVGYKTHRDYGDTSIYANIKEN</sequence>
<gene>
    <name evidence="2" type="ORF">S050808_193</name>
    <name evidence="3" type="ORF">S820908_193</name>
</gene>
<protein>
    <submittedName>
        <fullName evidence="3">Uncharacterized protein</fullName>
    </submittedName>
</protein>
<dbReference type="EMBL" id="KU686205">
    <property type="protein sequence ID" value="AOV60568.1"/>
    <property type="molecule type" value="Genomic_DNA"/>
</dbReference>
<keyword evidence="1" id="KW-1133">Transmembrane helix</keyword>
<evidence type="ECO:0000256" key="1">
    <source>
        <dbReference type="SAM" id="Phobius"/>
    </source>
</evidence>
<keyword evidence="1" id="KW-0812">Transmembrane</keyword>
<feature type="transmembrane region" description="Helical" evidence="1">
    <location>
        <begin position="6"/>
        <end position="24"/>
    </location>
</feature>
<organism evidence="3 5">
    <name type="scientific">Synechococcus phage S-CAM9</name>
    <dbReference type="NCBI Taxonomy" id="1883369"/>
    <lineage>
        <taxon>Viruses</taxon>
        <taxon>Duplodnaviria</taxon>
        <taxon>Heunggongvirae</taxon>
        <taxon>Uroviricota</taxon>
        <taxon>Caudoviricetes</taxon>
        <taxon>Pantevenvirales</taxon>
        <taxon>Kyanoviridae</taxon>
        <taxon>Kanaloavirus</taxon>
        <taxon>Kanaloavirus scam9</taxon>
    </lineage>
</organism>
<name>A0A1D8KPJ1_9CAUD</name>
<dbReference type="EMBL" id="KU686204">
    <property type="protein sequence ID" value="AOV60340.1"/>
    <property type="molecule type" value="Genomic_DNA"/>
</dbReference>
<dbReference type="Proteomes" id="UP000241903">
    <property type="component" value="Segment"/>
</dbReference>
<accession>A0A1D8KPJ1</accession>
<evidence type="ECO:0000313" key="3">
    <source>
        <dbReference type="EMBL" id="AOV60568.1"/>
    </source>
</evidence>